<evidence type="ECO:0000313" key="1">
    <source>
        <dbReference type="Proteomes" id="UP000515162"/>
    </source>
</evidence>
<dbReference type="RefSeq" id="XP_033172522.1">
    <property type="nucleotide sequence ID" value="XM_033316631.1"/>
</dbReference>
<dbReference type="AlphaFoldDB" id="A0A6P8L378"/>
<sequence length="443" mass="50503">MCSSVGLVVEGVALGSGSQYFSRMTMKREYNTKCFWPDLFCHEVANHYRDYKLQCHLQQQLGSGCVSRNASHRRRKRIPSVKKSREPALLASGYVQFRDVWPTHVHYFPRSDDTTYSSRSQRPVWSGKLSDETYNDAVRRIRSAHSCEQLRHLFNRIPWRRESQIGPSDEVQVASVHGSQTRAWGRLNYKININKCPAESPQQQLPVNFHGYLQLASSYYERGLQANIKYLQSIGQRKRNAIRPATGLPFDEVQRNESPAQETASRLVTLLKRLPRKAKKKAGDHGIWVNIRTVKREDLEKVQSSDENSDLNSELKSNAAYQLTSMCDYSDLDCTTSELDEPTGEEGERTIKHTLTAATSQAAIQVAHTSGDQRRLYEIIDNLSYLSTGEDSCRRQQLILTLPQITFTDCTAQQVAPHSTSFDIFTMKIPNEDRPPNLDLKAT</sequence>
<keyword evidence="1" id="KW-1185">Reference proteome</keyword>
<reference evidence="2" key="1">
    <citation type="submission" date="2025-08" db="UniProtKB">
        <authorList>
            <consortium name="RefSeq"/>
        </authorList>
    </citation>
    <scope>IDENTIFICATION</scope>
    <source>
        <strain evidence="2">Mau12</strain>
        <tissue evidence="2">Whole Body</tissue>
    </source>
</reference>
<protein>
    <submittedName>
        <fullName evidence="2">Uncharacterized protein LOC117148912</fullName>
    </submittedName>
</protein>
<gene>
    <name evidence="2" type="primary">LOC117148912</name>
</gene>
<dbReference type="GeneID" id="117148912"/>
<name>A0A6P8L378_DROMA</name>
<organism evidence="1 2">
    <name type="scientific">Drosophila mauritiana</name>
    <name type="common">Fruit fly</name>
    <dbReference type="NCBI Taxonomy" id="7226"/>
    <lineage>
        <taxon>Eukaryota</taxon>
        <taxon>Metazoa</taxon>
        <taxon>Ecdysozoa</taxon>
        <taxon>Arthropoda</taxon>
        <taxon>Hexapoda</taxon>
        <taxon>Insecta</taxon>
        <taxon>Pterygota</taxon>
        <taxon>Neoptera</taxon>
        <taxon>Endopterygota</taxon>
        <taxon>Diptera</taxon>
        <taxon>Brachycera</taxon>
        <taxon>Muscomorpha</taxon>
        <taxon>Ephydroidea</taxon>
        <taxon>Drosophilidae</taxon>
        <taxon>Drosophila</taxon>
        <taxon>Sophophora</taxon>
    </lineage>
</organism>
<proteinExistence type="predicted"/>
<accession>A0A6P8L378</accession>
<dbReference type="Proteomes" id="UP000515162">
    <property type="component" value="Chromosome X"/>
</dbReference>
<evidence type="ECO:0000313" key="2">
    <source>
        <dbReference type="RefSeq" id="XP_033172522.1"/>
    </source>
</evidence>